<evidence type="ECO:0000313" key="1">
    <source>
        <dbReference type="EMBL" id="GIY95013.1"/>
    </source>
</evidence>
<organism evidence="1 2">
    <name type="scientific">Caerostris extrusa</name>
    <name type="common">Bark spider</name>
    <name type="synonym">Caerostris bankana</name>
    <dbReference type="NCBI Taxonomy" id="172846"/>
    <lineage>
        <taxon>Eukaryota</taxon>
        <taxon>Metazoa</taxon>
        <taxon>Ecdysozoa</taxon>
        <taxon>Arthropoda</taxon>
        <taxon>Chelicerata</taxon>
        <taxon>Arachnida</taxon>
        <taxon>Araneae</taxon>
        <taxon>Araneomorphae</taxon>
        <taxon>Entelegynae</taxon>
        <taxon>Araneoidea</taxon>
        <taxon>Araneidae</taxon>
        <taxon>Caerostris</taxon>
    </lineage>
</organism>
<gene>
    <name evidence="1" type="primary">TTC21B_1</name>
    <name evidence="1" type="ORF">CEXT_437701</name>
</gene>
<name>A0AAV4XMP7_CAEEX</name>
<reference evidence="1 2" key="1">
    <citation type="submission" date="2021-06" db="EMBL/GenBank/DDBJ databases">
        <title>Caerostris extrusa draft genome.</title>
        <authorList>
            <person name="Kono N."/>
            <person name="Arakawa K."/>
        </authorList>
    </citation>
    <scope>NUCLEOTIDE SEQUENCE [LARGE SCALE GENOMIC DNA]</scope>
</reference>
<dbReference type="EMBL" id="BPLR01000471">
    <property type="protein sequence ID" value="GIY95013.1"/>
    <property type="molecule type" value="Genomic_DNA"/>
</dbReference>
<dbReference type="Proteomes" id="UP001054945">
    <property type="component" value="Unassembled WGS sequence"/>
</dbReference>
<keyword evidence="2" id="KW-1185">Reference proteome</keyword>
<evidence type="ECO:0000313" key="2">
    <source>
        <dbReference type="Proteomes" id="UP001054945"/>
    </source>
</evidence>
<protein>
    <submittedName>
        <fullName evidence="1">Tetratricopeptide repeat protein 21B</fullName>
    </submittedName>
</protein>
<accession>A0AAV4XMP7</accession>
<comment type="caution">
    <text evidence="1">The sequence shown here is derived from an EMBL/GenBank/DDBJ whole genome shotgun (WGS) entry which is preliminary data.</text>
</comment>
<proteinExistence type="predicted"/>
<sequence length="223" mass="25569">MYRTMQIAAVEGIKRYPEDPVYKLYYYRNGEAEEGLNEIEGFPDVALPCCILLTHIQQPNESFDNILRGKAKEYLEVAGEMASVLMGWIELLTHEGSPSKDILKYFESSDNSSPEAVFLVVLNILKDKKNYVKSPGIYESSYSSFPPSILQHLLKNENPFSSRRLGSNINCCSRALLFWMENIEALRFKLMHLLTQGAKIEEFNIWDIKLKSDQQTINAVPYI</sequence>
<dbReference type="AlphaFoldDB" id="A0AAV4XMP7"/>